<protein>
    <submittedName>
        <fullName evidence="2">Uncharacterized protein</fullName>
    </submittedName>
</protein>
<organism evidence="2 3">
    <name type="scientific">Epilithonimonas mollis</name>
    <dbReference type="NCBI Taxonomy" id="216903"/>
    <lineage>
        <taxon>Bacteria</taxon>
        <taxon>Pseudomonadati</taxon>
        <taxon>Bacteroidota</taxon>
        <taxon>Flavobacteriia</taxon>
        <taxon>Flavobacteriales</taxon>
        <taxon>Weeksellaceae</taxon>
        <taxon>Chryseobacterium group</taxon>
        <taxon>Epilithonimonas</taxon>
    </lineage>
</organism>
<dbReference type="AlphaFoldDB" id="A0A1M6NXN6"/>
<accession>A0A1M6NXN6</accession>
<dbReference type="Proteomes" id="UP000184498">
    <property type="component" value="Unassembled WGS sequence"/>
</dbReference>
<proteinExistence type="predicted"/>
<keyword evidence="1" id="KW-0732">Signal</keyword>
<evidence type="ECO:0000313" key="3">
    <source>
        <dbReference type="Proteomes" id="UP000184498"/>
    </source>
</evidence>
<dbReference type="STRING" id="216903.SAMN05444371_0724"/>
<keyword evidence="3" id="KW-1185">Reference proteome</keyword>
<dbReference type="OrthoDB" id="1253417at2"/>
<sequence length="157" mass="17867">MKKYFFLLIMIFASIFTNAQTENLIKNNNDFYLGDIDKKTKIKVVFDSVSLQNNSLETYNVKGYSDVEGTKANFSGTITLNIERTKNSPKGNLKIYNFKFSEEGTGKHSGTFSGDMLSLSLGKLAVIGFEGNWENYEKSLKFPVYFDNSNKIYNLKK</sequence>
<feature type="chain" id="PRO_5012658021" evidence="1">
    <location>
        <begin position="20"/>
        <end position="157"/>
    </location>
</feature>
<name>A0A1M6NXN6_9FLAO</name>
<dbReference type="RefSeq" id="WP_072996459.1">
    <property type="nucleotide sequence ID" value="NZ_FRAM01000001.1"/>
</dbReference>
<dbReference type="EMBL" id="FRAM01000001">
    <property type="protein sequence ID" value="SHK00394.1"/>
    <property type="molecule type" value="Genomic_DNA"/>
</dbReference>
<evidence type="ECO:0000256" key="1">
    <source>
        <dbReference type="SAM" id="SignalP"/>
    </source>
</evidence>
<gene>
    <name evidence="2" type="ORF">SAMN05444371_0724</name>
</gene>
<feature type="signal peptide" evidence="1">
    <location>
        <begin position="1"/>
        <end position="19"/>
    </location>
</feature>
<reference evidence="3" key="1">
    <citation type="submission" date="2016-11" db="EMBL/GenBank/DDBJ databases">
        <authorList>
            <person name="Varghese N."/>
            <person name="Submissions S."/>
        </authorList>
    </citation>
    <scope>NUCLEOTIDE SEQUENCE [LARGE SCALE GENOMIC DNA]</scope>
    <source>
        <strain evidence="3">DSM 18016</strain>
    </source>
</reference>
<evidence type="ECO:0000313" key="2">
    <source>
        <dbReference type="EMBL" id="SHK00394.1"/>
    </source>
</evidence>